<dbReference type="SUPFAM" id="SSF50978">
    <property type="entry name" value="WD40 repeat-like"/>
    <property type="match status" value="2"/>
</dbReference>
<dbReference type="SMART" id="SM00320">
    <property type="entry name" value="WD40"/>
    <property type="match status" value="11"/>
</dbReference>
<reference evidence="2 3" key="1">
    <citation type="submission" date="2019-10" db="EMBL/GenBank/DDBJ databases">
        <title>Assembly and Annotation for the nematode Trichostrongylus colubriformis.</title>
        <authorList>
            <person name="Martin J."/>
        </authorList>
    </citation>
    <scope>NUCLEOTIDE SEQUENCE [LARGE SCALE GENOMIC DNA]</scope>
    <source>
        <strain evidence="2">G859</strain>
        <tissue evidence="2">Whole worm</tissue>
    </source>
</reference>
<proteinExistence type="predicted"/>
<comment type="caution">
    <text evidence="2">The sequence shown here is derived from an EMBL/GenBank/DDBJ whole genome shotgun (WGS) entry which is preliminary data.</text>
</comment>
<organism evidence="2 3">
    <name type="scientific">Trichostrongylus colubriformis</name>
    <name type="common">Black scour worm</name>
    <dbReference type="NCBI Taxonomy" id="6319"/>
    <lineage>
        <taxon>Eukaryota</taxon>
        <taxon>Metazoa</taxon>
        <taxon>Ecdysozoa</taxon>
        <taxon>Nematoda</taxon>
        <taxon>Chromadorea</taxon>
        <taxon>Rhabditida</taxon>
        <taxon>Rhabditina</taxon>
        <taxon>Rhabditomorpha</taxon>
        <taxon>Strongyloidea</taxon>
        <taxon>Trichostrongylidae</taxon>
        <taxon>Trichostrongylus</taxon>
    </lineage>
</organism>
<dbReference type="AlphaFoldDB" id="A0AAN8FX88"/>
<keyword evidence="3" id="KW-1185">Reference proteome</keyword>
<sequence>MQLGAGPDWYRGTLQGANVDAGILHLVIHRIIRSRCSRASVVLTSLDGARTSGEGHLVGAARHPFTCLAFSSCGRYIATGESGHQPHVRVWEVRDDVGNFTGQSIRSFPFHSNSIVAVRFVPGSNLLISVGCQHDATICVWDWRSGSKLATGKVTAVVNAIAISPDNTMCVTVGSKHVKYWHLPAGDSPQGAGLQSRSAILADRRSSIFVDVVFLDANRVLSVTEDGALVEFLNKKYVKTYRFDDPNLPLCLAVTKDAVVLGCTNGVIRLYEKDDLKTRGRLPHPAFVGMDPAMASTAESLEVHPKGVRQGTRDTRNIENLRSRYPDVRALCAISSIPESFIATYSDRSMFVFEKGDDMDQWRKLSSSLAHVGAVTAVKRYPSHLPYLPSGSFITAGVDGTVRIWSMDRKKDKACPMPSTNLLSPTLKKIIHVEGDFSSLVEPRGDVGFVPSERVESMTGIRCLTVSPDGKHLVAGSKSGNLHIIDLADPEMNVVEVVSAHELDVQCVEYSDNSRGAPYLFASGGRDRIVHLFRPKEPNYEPCYVIDDHQSALNAIRFAQNHNNDLYLFTCGSDKTIIIWRLVVFTQDAIQFDRENLISAQMGINDLLVPASGGTILASCQDRQLRSYSLSGKLLTTVKGTGGEADLQQGFLGKFCLDPSCTYAASVCSDRHVYVVELRTGKCVAAVTGIGESATDVEFSEDCRRLYVTASNGCIFVWRLSDTLVNRMQMAKATLDTLNSSIANRNTLYSQEAVSQFSFNARFLLEPLRIVLYNVA</sequence>
<protein>
    <submittedName>
        <fullName evidence="2">Wd40 protein</fullName>
    </submittedName>
</protein>
<gene>
    <name evidence="2" type="ORF">GCK32_009627</name>
</gene>
<dbReference type="Proteomes" id="UP001331761">
    <property type="component" value="Unassembled WGS sequence"/>
</dbReference>
<dbReference type="PANTHER" id="PTHR45589">
    <property type="entry name" value="WD REPEAT DOMAIN 62, ISOFORM G"/>
    <property type="match status" value="1"/>
</dbReference>
<dbReference type="PANTHER" id="PTHR45589:SF3">
    <property type="entry name" value="WD REPEAT-CONTAINING PROTEIN 62"/>
    <property type="match status" value="1"/>
</dbReference>
<evidence type="ECO:0000313" key="2">
    <source>
        <dbReference type="EMBL" id="KAK5984789.1"/>
    </source>
</evidence>
<accession>A0AAN8FX88</accession>
<name>A0AAN8FX88_TRICO</name>
<dbReference type="EMBL" id="WIXE01002451">
    <property type="protein sequence ID" value="KAK5984789.1"/>
    <property type="molecule type" value="Genomic_DNA"/>
</dbReference>
<dbReference type="InterPro" id="IPR001680">
    <property type="entry name" value="WD40_rpt"/>
</dbReference>
<evidence type="ECO:0000313" key="3">
    <source>
        <dbReference type="Proteomes" id="UP001331761"/>
    </source>
</evidence>
<dbReference type="InterPro" id="IPR015943">
    <property type="entry name" value="WD40/YVTN_repeat-like_dom_sf"/>
</dbReference>
<dbReference type="InterPro" id="IPR036322">
    <property type="entry name" value="WD40_repeat_dom_sf"/>
</dbReference>
<feature type="repeat" description="WD" evidence="1">
    <location>
        <begin position="546"/>
        <end position="582"/>
    </location>
</feature>
<keyword evidence="1" id="KW-0853">WD repeat</keyword>
<dbReference type="Pfam" id="PF00400">
    <property type="entry name" value="WD40"/>
    <property type="match status" value="6"/>
</dbReference>
<evidence type="ECO:0000256" key="1">
    <source>
        <dbReference type="PROSITE-ProRule" id="PRU00221"/>
    </source>
</evidence>
<dbReference type="PROSITE" id="PS50082">
    <property type="entry name" value="WD_REPEATS_2"/>
    <property type="match status" value="1"/>
</dbReference>
<dbReference type="InterPro" id="IPR052779">
    <property type="entry name" value="WDR62"/>
</dbReference>
<dbReference type="Gene3D" id="2.130.10.10">
    <property type="entry name" value="YVTN repeat-like/Quinoprotein amine dehydrogenase"/>
    <property type="match status" value="3"/>
</dbReference>